<evidence type="ECO:0000256" key="1">
    <source>
        <dbReference type="ARBA" id="ARBA00004127"/>
    </source>
</evidence>
<reference evidence="6 7" key="1">
    <citation type="submission" date="2013-02" db="EMBL/GenBank/DDBJ databases">
        <title>The Genome Annotation of Plasmodium falciparum MaliPS096_E11.</title>
        <authorList>
            <consortium name="The Broad Institute Genome Sequencing Platform"/>
            <consortium name="The Broad Institute Genome Sequencing Center for Infectious Disease"/>
            <person name="Neafsey D."/>
            <person name="Hoffman S."/>
            <person name="Volkman S."/>
            <person name="Rosenthal P."/>
            <person name="Walker B."/>
            <person name="Young S.K."/>
            <person name="Zeng Q."/>
            <person name="Gargeya S."/>
            <person name="Fitzgerald M."/>
            <person name="Haas B."/>
            <person name="Abouelleil A."/>
            <person name="Allen A.W."/>
            <person name="Alvarado L."/>
            <person name="Arachchi H.M."/>
            <person name="Berlin A.M."/>
            <person name="Chapman S.B."/>
            <person name="Gainer-Dewar J."/>
            <person name="Goldberg J."/>
            <person name="Griggs A."/>
            <person name="Gujja S."/>
            <person name="Hansen M."/>
            <person name="Howarth C."/>
            <person name="Imamovic A."/>
            <person name="Ireland A."/>
            <person name="Larimer J."/>
            <person name="McCowan C."/>
            <person name="Murphy C."/>
            <person name="Pearson M."/>
            <person name="Poon T.W."/>
            <person name="Priest M."/>
            <person name="Roberts A."/>
            <person name="Saif S."/>
            <person name="Shea T."/>
            <person name="Sisk P."/>
            <person name="Sykes S."/>
            <person name="Wortman J."/>
            <person name="Nusbaum C."/>
            <person name="Birren B."/>
        </authorList>
    </citation>
    <scope>NUCLEOTIDE SEQUENCE [LARGE SCALE GENOMIC DNA]</scope>
    <source>
        <strain evidence="6 7">MaliPS096_E11</strain>
    </source>
</reference>
<dbReference type="PANTHER" id="PTHR10571:SF0">
    <property type="entry name" value="UDP-N-ACETYLGLUCOSAMINE--DOLICHYL-PHOSPHATE N-ACETYLGLUCOSAMINEPHOSPHOTRANSFERASE"/>
    <property type="match status" value="1"/>
</dbReference>
<organism evidence="6 7">
    <name type="scientific">Plasmodium falciparum MaliPS096_E11</name>
    <dbReference type="NCBI Taxonomy" id="1036727"/>
    <lineage>
        <taxon>Eukaryota</taxon>
        <taxon>Sar</taxon>
        <taxon>Alveolata</taxon>
        <taxon>Apicomplexa</taxon>
        <taxon>Aconoidasida</taxon>
        <taxon>Haemosporida</taxon>
        <taxon>Plasmodiidae</taxon>
        <taxon>Plasmodium</taxon>
        <taxon>Plasmodium (Laverania)</taxon>
    </lineage>
</organism>
<protein>
    <recommendedName>
        <fullName evidence="8">UDP-N-acetylglucosamine--dolichyl-phosphate N-acetylglucosaminephosphotransferase</fullName>
    </recommendedName>
</protein>
<keyword evidence="2" id="KW-0328">Glycosyltransferase</keyword>
<sequence>MIIIIFSVDIKKKKKKSYRGKNWLLEYNAGLLSIIFMTFLGFIDDILDLKWRYKVILPFFGLLHYIKEKEYNIIYVCIYIYIYFFFFFRKPNTHLRVIKFLKYYNDSFISYIFMIYEKGIYILLCNLFK</sequence>
<evidence type="ECO:0000256" key="5">
    <source>
        <dbReference type="SAM" id="Phobius"/>
    </source>
</evidence>
<dbReference type="GO" id="GO:0006488">
    <property type="term" value="P:dolichol-linked oligosaccharide biosynthetic process"/>
    <property type="evidence" value="ECO:0007669"/>
    <property type="project" value="InterPro"/>
</dbReference>
<keyword evidence="5" id="KW-0812">Transmembrane</keyword>
<keyword evidence="3" id="KW-0479">Metal-binding</keyword>
<feature type="transmembrane region" description="Helical" evidence="5">
    <location>
        <begin position="73"/>
        <end position="88"/>
    </location>
</feature>
<dbReference type="Proteomes" id="UP000030699">
    <property type="component" value="Unassembled WGS sequence"/>
</dbReference>
<keyword evidence="2" id="KW-0808">Transferase</keyword>
<name>A0A024WXJ0_PLAFA</name>
<dbReference type="GO" id="GO:0016757">
    <property type="term" value="F:glycosyltransferase activity"/>
    <property type="evidence" value="ECO:0007669"/>
    <property type="project" value="UniProtKB-KW"/>
</dbReference>
<evidence type="ECO:0000256" key="3">
    <source>
        <dbReference type="ARBA" id="ARBA00022723"/>
    </source>
</evidence>
<keyword evidence="5" id="KW-0472">Membrane</keyword>
<dbReference type="GO" id="GO:0012505">
    <property type="term" value="C:endomembrane system"/>
    <property type="evidence" value="ECO:0007669"/>
    <property type="project" value="UniProtKB-SubCell"/>
</dbReference>
<dbReference type="AlphaFoldDB" id="A0A024WXJ0"/>
<feature type="transmembrane region" description="Helical" evidence="5">
    <location>
        <begin position="108"/>
        <end position="128"/>
    </location>
</feature>
<evidence type="ECO:0008006" key="8">
    <source>
        <dbReference type="Google" id="ProtNLM"/>
    </source>
</evidence>
<keyword evidence="4" id="KW-0460">Magnesium</keyword>
<gene>
    <name evidence="6" type="ORF">PFMALIP_00588</name>
</gene>
<accession>A0A024WXJ0</accession>
<reference evidence="6 7" key="2">
    <citation type="submission" date="2013-02" db="EMBL/GenBank/DDBJ databases">
        <title>The Genome Sequence of Plasmodium falciparum MaliPS096_E11.</title>
        <authorList>
            <consortium name="The Broad Institute Genome Sequencing Platform"/>
            <consortium name="The Broad Institute Genome Sequencing Center for Infectious Disease"/>
            <person name="Neafsey D."/>
            <person name="Cheeseman I."/>
            <person name="Volkman S."/>
            <person name="Adams J."/>
            <person name="Walker B."/>
            <person name="Young S.K."/>
            <person name="Zeng Q."/>
            <person name="Gargeya S."/>
            <person name="Fitzgerald M."/>
            <person name="Haas B."/>
            <person name="Abouelleil A."/>
            <person name="Alvarado L."/>
            <person name="Arachchi H.M."/>
            <person name="Berlin A.M."/>
            <person name="Chapman S.B."/>
            <person name="Dewar J."/>
            <person name="Goldberg J."/>
            <person name="Griggs A."/>
            <person name="Gujja S."/>
            <person name="Hansen M."/>
            <person name="Howarth C."/>
            <person name="Imamovic A."/>
            <person name="Larimer J."/>
            <person name="McCowan C."/>
            <person name="Murphy C."/>
            <person name="Neiman D."/>
            <person name="Pearson M."/>
            <person name="Priest M."/>
            <person name="Roberts A."/>
            <person name="Saif S."/>
            <person name="Shea T."/>
            <person name="Sisk P."/>
            <person name="Sykes S."/>
            <person name="Wortman J."/>
            <person name="Nusbaum C."/>
            <person name="Birren B."/>
        </authorList>
    </citation>
    <scope>NUCLEOTIDE SEQUENCE [LARGE SCALE GENOMIC DNA]</scope>
    <source>
        <strain evidence="6 7">MaliPS096_E11</strain>
    </source>
</reference>
<comment type="subcellular location">
    <subcellularLocation>
        <location evidence="1">Endomembrane system</location>
        <topology evidence="1">Multi-pass membrane protein</topology>
    </subcellularLocation>
</comment>
<evidence type="ECO:0000256" key="2">
    <source>
        <dbReference type="ARBA" id="ARBA00022676"/>
    </source>
</evidence>
<evidence type="ECO:0000256" key="4">
    <source>
        <dbReference type="ARBA" id="ARBA00022842"/>
    </source>
</evidence>
<dbReference type="InterPro" id="IPR033895">
    <property type="entry name" value="GPT"/>
</dbReference>
<dbReference type="GO" id="GO:0003975">
    <property type="term" value="F:UDP-N-acetylglucosamine-dolichyl-phosphate N-acetylglucosaminephosphotransferase activity"/>
    <property type="evidence" value="ECO:0007669"/>
    <property type="project" value="InterPro"/>
</dbReference>
<dbReference type="GO" id="GO:0046872">
    <property type="term" value="F:metal ion binding"/>
    <property type="evidence" value="ECO:0007669"/>
    <property type="project" value="UniProtKB-KW"/>
</dbReference>
<keyword evidence="5" id="KW-1133">Transmembrane helix</keyword>
<feature type="transmembrane region" description="Helical" evidence="5">
    <location>
        <begin position="23"/>
        <end position="43"/>
    </location>
</feature>
<dbReference type="EMBL" id="KI925486">
    <property type="protein sequence ID" value="ETW51430.1"/>
    <property type="molecule type" value="Genomic_DNA"/>
</dbReference>
<evidence type="ECO:0000313" key="7">
    <source>
        <dbReference type="Proteomes" id="UP000030699"/>
    </source>
</evidence>
<proteinExistence type="predicted"/>
<dbReference type="GO" id="GO:0016020">
    <property type="term" value="C:membrane"/>
    <property type="evidence" value="ECO:0007669"/>
    <property type="project" value="TreeGrafter"/>
</dbReference>
<dbReference type="PANTHER" id="PTHR10571">
    <property type="entry name" value="UDP-N-ACETYLGLUCOSAMINE--DOLICHYL-PHOSPHATE N-ACETYLGLUCOSAMINEPHOSPHOTRANSFERASE"/>
    <property type="match status" value="1"/>
</dbReference>
<evidence type="ECO:0000313" key="6">
    <source>
        <dbReference type="EMBL" id="ETW51430.1"/>
    </source>
</evidence>